<dbReference type="InterPro" id="IPR019987">
    <property type="entry name" value="GTP-bd_ribosome_bio_YsxC"/>
</dbReference>
<evidence type="ECO:0000256" key="2">
    <source>
        <dbReference type="ARBA" id="ARBA00009638"/>
    </source>
</evidence>
<dbReference type="NCBIfam" id="TIGR03598">
    <property type="entry name" value="GTPase_YsxC"/>
    <property type="match status" value="1"/>
</dbReference>
<comment type="function">
    <text evidence="10">Necessary for normal cell division and for the maintenance of normal septation.</text>
</comment>
<dbReference type="RefSeq" id="WP_062252072.1">
    <property type="nucleotide sequence ID" value="NZ_CP014229.1"/>
</dbReference>
<dbReference type="CDD" id="cd01876">
    <property type="entry name" value="YihA_EngB"/>
    <property type="match status" value="1"/>
</dbReference>
<keyword evidence="9 10" id="KW-0131">Cell cycle</keyword>
<dbReference type="InterPro" id="IPR006073">
    <property type="entry name" value="GTP-bd"/>
</dbReference>
<dbReference type="InterPro" id="IPR027417">
    <property type="entry name" value="P-loop_NTPase"/>
</dbReference>
<gene>
    <name evidence="10" type="primary">engB</name>
    <name evidence="13" type="ORF">AXF13_06280</name>
</gene>
<keyword evidence="4" id="KW-0479">Metal-binding</keyword>
<evidence type="ECO:0000256" key="3">
    <source>
        <dbReference type="ARBA" id="ARBA00022618"/>
    </source>
</evidence>
<evidence type="ECO:0000256" key="11">
    <source>
        <dbReference type="SAM" id="MobiDB-lite"/>
    </source>
</evidence>
<feature type="region of interest" description="Disordered" evidence="11">
    <location>
        <begin position="191"/>
        <end position="211"/>
    </location>
</feature>
<comment type="cofactor">
    <cofactor evidence="1">
        <name>Mg(2+)</name>
        <dbReference type="ChEBI" id="CHEBI:18420"/>
    </cofactor>
</comment>
<dbReference type="STRING" id="44742.AXF13_06280"/>
<dbReference type="Proteomes" id="UP000069241">
    <property type="component" value="Chromosome"/>
</dbReference>
<evidence type="ECO:0000313" key="13">
    <source>
        <dbReference type="EMBL" id="AMD89747.1"/>
    </source>
</evidence>
<evidence type="ECO:0000256" key="7">
    <source>
        <dbReference type="ARBA" id="ARBA00023134"/>
    </source>
</evidence>
<protein>
    <recommendedName>
        <fullName evidence="10">Probable GTP-binding protein EngB</fullName>
    </recommendedName>
</protein>
<evidence type="ECO:0000256" key="5">
    <source>
        <dbReference type="ARBA" id="ARBA00022741"/>
    </source>
</evidence>
<dbReference type="Pfam" id="PF01926">
    <property type="entry name" value="MMR_HSR1"/>
    <property type="match status" value="1"/>
</dbReference>
<dbReference type="GO" id="GO:0000917">
    <property type="term" value="P:division septum assembly"/>
    <property type="evidence" value="ECO:0007669"/>
    <property type="project" value="UniProtKB-KW"/>
</dbReference>
<proteinExistence type="inferred from homology"/>
<dbReference type="GO" id="GO:0005525">
    <property type="term" value="F:GTP binding"/>
    <property type="evidence" value="ECO:0007669"/>
    <property type="project" value="UniProtKB-UniRule"/>
</dbReference>
<dbReference type="EMBL" id="CP014229">
    <property type="protein sequence ID" value="AMD89747.1"/>
    <property type="molecule type" value="Genomic_DNA"/>
</dbReference>
<keyword evidence="8 10" id="KW-0717">Septation</keyword>
<sequence length="211" mass="23114">MNISLTLETTAYTLDQLLALPEAQIALAGRSNVGKSSLINALAGRKKLAKVSATPGKTRSVNFYRVEPYNFYLVDLPGYGYARASHEERRKWAKLLEHYLADCKTLKALALLLDCRLPPQKLDLELASFARGCCLPLLPVLTKADKCSQRERAARQKEWQELLDVKPVLTSSSSRLGMEELWRALVAAAGTAEADGDTAGESEDGTPTMSS</sequence>
<dbReference type="InterPro" id="IPR030393">
    <property type="entry name" value="G_ENGB_dom"/>
</dbReference>
<reference evidence="14" key="1">
    <citation type="submission" date="2016-02" db="EMBL/GenBank/DDBJ databases">
        <authorList>
            <person name="Holder M.E."/>
            <person name="Ajami N.J."/>
            <person name="Petrosino J.F."/>
        </authorList>
    </citation>
    <scope>NUCLEOTIDE SEQUENCE [LARGE SCALE GENOMIC DNA]</scope>
    <source>
        <strain evidence="14">CCUG 45958</strain>
    </source>
</reference>
<evidence type="ECO:0000256" key="10">
    <source>
        <dbReference type="HAMAP-Rule" id="MF_00321"/>
    </source>
</evidence>
<dbReference type="PROSITE" id="PS51706">
    <property type="entry name" value="G_ENGB"/>
    <property type="match status" value="1"/>
</dbReference>
<organism evidence="13 14">
    <name type="scientific">Desulfovibrio fairfieldensis</name>
    <dbReference type="NCBI Taxonomy" id="44742"/>
    <lineage>
        <taxon>Bacteria</taxon>
        <taxon>Pseudomonadati</taxon>
        <taxon>Thermodesulfobacteriota</taxon>
        <taxon>Desulfovibrionia</taxon>
        <taxon>Desulfovibrionales</taxon>
        <taxon>Desulfovibrionaceae</taxon>
        <taxon>Desulfovibrio</taxon>
    </lineage>
</organism>
<keyword evidence="3 10" id="KW-0132">Cell division</keyword>
<keyword evidence="7 10" id="KW-0342">GTP-binding</keyword>
<dbReference type="GO" id="GO:0046872">
    <property type="term" value="F:metal ion binding"/>
    <property type="evidence" value="ECO:0007669"/>
    <property type="project" value="UniProtKB-KW"/>
</dbReference>
<keyword evidence="14" id="KW-1185">Reference proteome</keyword>
<keyword evidence="5 10" id="KW-0547">Nucleotide-binding</keyword>
<dbReference type="Gene3D" id="3.40.50.300">
    <property type="entry name" value="P-loop containing nucleotide triphosphate hydrolases"/>
    <property type="match status" value="1"/>
</dbReference>
<dbReference type="HAMAP" id="MF_00321">
    <property type="entry name" value="GTPase_EngB"/>
    <property type="match status" value="1"/>
</dbReference>
<evidence type="ECO:0000256" key="4">
    <source>
        <dbReference type="ARBA" id="ARBA00022723"/>
    </source>
</evidence>
<accession>A0A0X8JJE1</accession>
<keyword evidence="6" id="KW-0460">Magnesium</keyword>
<dbReference type="AlphaFoldDB" id="A0A0X8JJE1"/>
<dbReference type="PANTHER" id="PTHR11649">
    <property type="entry name" value="MSS1/TRME-RELATED GTP-BINDING PROTEIN"/>
    <property type="match status" value="1"/>
</dbReference>
<evidence type="ECO:0000259" key="12">
    <source>
        <dbReference type="PROSITE" id="PS51706"/>
    </source>
</evidence>
<evidence type="ECO:0000256" key="9">
    <source>
        <dbReference type="ARBA" id="ARBA00023306"/>
    </source>
</evidence>
<evidence type="ECO:0000256" key="8">
    <source>
        <dbReference type="ARBA" id="ARBA00023210"/>
    </source>
</evidence>
<dbReference type="GO" id="GO:0005829">
    <property type="term" value="C:cytosol"/>
    <property type="evidence" value="ECO:0007669"/>
    <property type="project" value="TreeGrafter"/>
</dbReference>
<comment type="similarity">
    <text evidence="2 10">Belongs to the TRAFAC class TrmE-Era-EngA-EngB-Septin-like GTPase superfamily. EngB GTPase family.</text>
</comment>
<feature type="domain" description="EngB-type G" evidence="12">
    <location>
        <begin position="21"/>
        <end position="191"/>
    </location>
</feature>
<evidence type="ECO:0000313" key="14">
    <source>
        <dbReference type="Proteomes" id="UP000069241"/>
    </source>
</evidence>
<feature type="compositionally biased region" description="Acidic residues" evidence="11">
    <location>
        <begin position="194"/>
        <end position="204"/>
    </location>
</feature>
<dbReference type="KEGG" id="dfi:AXF13_06280"/>
<evidence type="ECO:0000256" key="1">
    <source>
        <dbReference type="ARBA" id="ARBA00001946"/>
    </source>
</evidence>
<name>A0A0X8JJE1_9BACT</name>
<dbReference type="PANTHER" id="PTHR11649:SF13">
    <property type="entry name" value="ENGB-TYPE G DOMAIN-CONTAINING PROTEIN"/>
    <property type="match status" value="1"/>
</dbReference>
<dbReference type="SUPFAM" id="SSF52540">
    <property type="entry name" value="P-loop containing nucleoside triphosphate hydrolases"/>
    <property type="match status" value="1"/>
</dbReference>
<evidence type="ECO:0000256" key="6">
    <source>
        <dbReference type="ARBA" id="ARBA00022842"/>
    </source>
</evidence>